<keyword evidence="8" id="KW-1133">Transmembrane helix</keyword>
<keyword evidence="4 14" id="KW-0732">Signal</keyword>
<dbReference type="PROSITE" id="PS50011">
    <property type="entry name" value="PROTEIN_KINASE_DOM"/>
    <property type="match status" value="1"/>
</dbReference>
<gene>
    <name evidence="16" type="ORF">SLEP1_g36093</name>
</gene>
<dbReference type="Pfam" id="PF13947">
    <property type="entry name" value="GUB_WAK_bind"/>
    <property type="match status" value="1"/>
</dbReference>
<dbReference type="GO" id="GO:0030247">
    <property type="term" value="F:polysaccharide binding"/>
    <property type="evidence" value="ECO:0007669"/>
    <property type="project" value="InterPro"/>
</dbReference>
<organism evidence="16 17">
    <name type="scientific">Rubroshorea leprosula</name>
    <dbReference type="NCBI Taxonomy" id="152421"/>
    <lineage>
        <taxon>Eukaryota</taxon>
        <taxon>Viridiplantae</taxon>
        <taxon>Streptophyta</taxon>
        <taxon>Embryophyta</taxon>
        <taxon>Tracheophyta</taxon>
        <taxon>Spermatophyta</taxon>
        <taxon>Magnoliopsida</taxon>
        <taxon>eudicotyledons</taxon>
        <taxon>Gunneridae</taxon>
        <taxon>Pentapetalae</taxon>
        <taxon>rosids</taxon>
        <taxon>malvids</taxon>
        <taxon>Malvales</taxon>
        <taxon>Dipterocarpaceae</taxon>
        <taxon>Rubroshorea</taxon>
    </lineage>
</organism>
<keyword evidence="11" id="KW-0325">Glycoprotein</keyword>
<comment type="subcellular location">
    <subcellularLocation>
        <location evidence="1">Membrane</location>
        <topology evidence="1">Single-pass type I membrane protein</topology>
    </subcellularLocation>
</comment>
<keyword evidence="6" id="KW-0418">Kinase</keyword>
<evidence type="ECO:0000256" key="2">
    <source>
        <dbReference type="ARBA" id="ARBA00022553"/>
    </source>
</evidence>
<dbReference type="InterPro" id="IPR000719">
    <property type="entry name" value="Prot_kinase_dom"/>
</dbReference>
<dbReference type="GO" id="GO:0007166">
    <property type="term" value="P:cell surface receptor signaling pathway"/>
    <property type="evidence" value="ECO:0007669"/>
    <property type="project" value="InterPro"/>
</dbReference>
<feature type="domain" description="Protein kinase" evidence="15">
    <location>
        <begin position="158"/>
        <end position="358"/>
    </location>
</feature>
<dbReference type="InterPro" id="IPR025287">
    <property type="entry name" value="WAK_GUB"/>
</dbReference>
<feature type="chain" id="PRO_5043450544" description="Protein kinase domain-containing protein" evidence="14">
    <location>
        <begin position="24"/>
        <end position="358"/>
    </location>
</feature>
<name>A0AAV5KQG6_9ROSI</name>
<dbReference type="InterPro" id="IPR001245">
    <property type="entry name" value="Ser-Thr/Tyr_kinase_cat_dom"/>
</dbReference>
<dbReference type="PANTHER" id="PTHR27005:SF515">
    <property type="entry name" value="WALL-ASSOCIATED RECEPTOR KINASE-LIKE 10-RELATED"/>
    <property type="match status" value="1"/>
</dbReference>
<evidence type="ECO:0000256" key="14">
    <source>
        <dbReference type="SAM" id="SignalP"/>
    </source>
</evidence>
<proteinExistence type="predicted"/>
<keyword evidence="10" id="KW-1015">Disulfide bond</keyword>
<dbReference type="PROSITE" id="PS00108">
    <property type="entry name" value="PROTEIN_KINASE_ST"/>
    <property type="match status" value="1"/>
</dbReference>
<keyword evidence="5" id="KW-0547">Nucleotide-binding</keyword>
<dbReference type="Pfam" id="PF07714">
    <property type="entry name" value="PK_Tyr_Ser-Thr"/>
    <property type="match status" value="1"/>
</dbReference>
<sequence length="358" mass="40665">MMIMRTSSIFAFLVLLMIESAVGQALVKPGCQESCGTVDIIPYPFGIGVGCYMNTWFEVSCNETSNPPITLLTRMDIEVLFFFLDPSIVVVKRRMIGDYSEIITVKPVNLSGSPFMSYQGEQVSFRLREYVPDVFSWLISEDYASHLPHRYPDAFRCFQPTNIISHSYALVFYDLYLVPNGTQLHNSSNGSRQCACEPGFQGNPYLPFGCKVKKTKILHKEKVKEFINEVVILTQINHRDIVKLLGHCLETEVPLLVYEFISNRTLFQYIHDQNEGFPLTWERRLTIAAEVASALSYLHSAVSIPIYHRDVKSSNILLDEKCRAIVSDFGTSRSIAIDQTHLTTNVKGAFGYLDSEYF</sequence>
<keyword evidence="2" id="KW-0597">Phosphoprotein</keyword>
<keyword evidence="3" id="KW-0812">Transmembrane</keyword>
<dbReference type="SUPFAM" id="SSF56112">
    <property type="entry name" value="Protein kinase-like (PK-like)"/>
    <property type="match status" value="1"/>
</dbReference>
<dbReference type="InterPro" id="IPR011009">
    <property type="entry name" value="Kinase-like_dom_sf"/>
</dbReference>
<keyword evidence="17" id="KW-1185">Reference proteome</keyword>
<dbReference type="AlphaFoldDB" id="A0AAV5KQG6"/>
<comment type="caution">
    <text evidence="16">The sequence shown here is derived from an EMBL/GenBank/DDBJ whole genome shotgun (WGS) entry which is preliminary data.</text>
</comment>
<evidence type="ECO:0000256" key="6">
    <source>
        <dbReference type="ARBA" id="ARBA00022777"/>
    </source>
</evidence>
<dbReference type="GO" id="GO:0004674">
    <property type="term" value="F:protein serine/threonine kinase activity"/>
    <property type="evidence" value="ECO:0007669"/>
    <property type="project" value="TreeGrafter"/>
</dbReference>
<reference evidence="16 17" key="1">
    <citation type="journal article" date="2021" name="Commun. Biol.">
        <title>The genome of Shorea leprosula (Dipterocarpaceae) highlights the ecological relevance of drought in aseasonal tropical rainforests.</title>
        <authorList>
            <person name="Ng K.K.S."/>
            <person name="Kobayashi M.J."/>
            <person name="Fawcett J.A."/>
            <person name="Hatakeyama M."/>
            <person name="Paape T."/>
            <person name="Ng C.H."/>
            <person name="Ang C.C."/>
            <person name="Tnah L.H."/>
            <person name="Lee C.T."/>
            <person name="Nishiyama T."/>
            <person name="Sese J."/>
            <person name="O'Brien M.J."/>
            <person name="Copetti D."/>
            <person name="Mohd Noor M.I."/>
            <person name="Ong R.C."/>
            <person name="Putra M."/>
            <person name="Sireger I.Z."/>
            <person name="Indrioko S."/>
            <person name="Kosugi Y."/>
            <person name="Izuno A."/>
            <person name="Isagi Y."/>
            <person name="Lee S.L."/>
            <person name="Shimizu K.K."/>
        </authorList>
    </citation>
    <scope>NUCLEOTIDE SEQUENCE [LARGE SCALE GENOMIC DNA]</scope>
    <source>
        <strain evidence="16">214</strain>
    </source>
</reference>
<keyword evidence="9" id="KW-0472">Membrane</keyword>
<dbReference type="PANTHER" id="PTHR27005">
    <property type="entry name" value="WALL-ASSOCIATED RECEPTOR KINASE-LIKE 21"/>
    <property type="match status" value="1"/>
</dbReference>
<feature type="signal peptide" evidence="14">
    <location>
        <begin position="1"/>
        <end position="23"/>
    </location>
</feature>
<dbReference type="Proteomes" id="UP001054252">
    <property type="component" value="Unassembled WGS sequence"/>
</dbReference>
<evidence type="ECO:0000256" key="1">
    <source>
        <dbReference type="ARBA" id="ARBA00004479"/>
    </source>
</evidence>
<evidence type="ECO:0000256" key="5">
    <source>
        <dbReference type="ARBA" id="ARBA00022741"/>
    </source>
</evidence>
<evidence type="ECO:0000256" key="11">
    <source>
        <dbReference type="ARBA" id="ARBA00023180"/>
    </source>
</evidence>
<dbReference type="GO" id="GO:0005886">
    <property type="term" value="C:plasma membrane"/>
    <property type="evidence" value="ECO:0007669"/>
    <property type="project" value="TreeGrafter"/>
</dbReference>
<evidence type="ECO:0000256" key="3">
    <source>
        <dbReference type="ARBA" id="ARBA00022692"/>
    </source>
</evidence>
<dbReference type="GO" id="GO:0005524">
    <property type="term" value="F:ATP binding"/>
    <property type="evidence" value="ECO:0007669"/>
    <property type="project" value="UniProtKB-KW"/>
</dbReference>
<dbReference type="InterPro" id="IPR008271">
    <property type="entry name" value="Ser/Thr_kinase_AS"/>
</dbReference>
<comment type="catalytic activity">
    <reaction evidence="12">
        <text>L-seryl-[protein] + ATP = O-phospho-L-seryl-[protein] + ADP + H(+)</text>
        <dbReference type="Rhea" id="RHEA:17989"/>
        <dbReference type="Rhea" id="RHEA-COMP:9863"/>
        <dbReference type="Rhea" id="RHEA-COMP:11604"/>
        <dbReference type="ChEBI" id="CHEBI:15378"/>
        <dbReference type="ChEBI" id="CHEBI:29999"/>
        <dbReference type="ChEBI" id="CHEBI:30616"/>
        <dbReference type="ChEBI" id="CHEBI:83421"/>
        <dbReference type="ChEBI" id="CHEBI:456216"/>
    </reaction>
</comment>
<evidence type="ECO:0000256" key="7">
    <source>
        <dbReference type="ARBA" id="ARBA00022840"/>
    </source>
</evidence>
<evidence type="ECO:0000256" key="4">
    <source>
        <dbReference type="ARBA" id="ARBA00022729"/>
    </source>
</evidence>
<dbReference type="Gene3D" id="1.10.510.10">
    <property type="entry name" value="Transferase(Phosphotransferase) domain 1"/>
    <property type="match status" value="1"/>
</dbReference>
<evidence type="ECO:0000256" key="8">
    <source>
        <dbReference type="ARBA" id="ARBA00022989"/>
    </source>
</evidence>
<comment type="catalytic activity">
    <reaction evidence="13">
        <text>L-threonyl-[protein] + ATP = O-phospho-L-threonyl-[protein] + ADP + H(+)</text>
        <dbReference type="Rhea" id="RHEA:46608"/>
        <dbReference type="Rhea" id="RHEA-COMP:11060"/>
        <dbReference type="Rhea" id="RHEA-COMP:11605"/>
        <dbReference type="ChEBI" id="CHEBI:15378"/>
        <dbReference type="ChEBI" id="CHEBI:30013"/>
        <dbReference type="ChEBI" id="CHEBI:30616"/>
        <dbReference type="ChEBI" id="CHEBI:61977"/>
        <dbReference type="ChEBI" id="CHEBI:456216"/>
    </reaction>
</comment>
<evidence type="ECO:0000256" key="10">
    <source>
        <dbReference type="ARBA" id="ARBA00023157"/>
    </source>
</evidence>
<evidence type="ECO:0000313" key="16">
    <source>
        <dbReference type="EMBL" id="GKV26875.1"/>
    </source>
</evidence>
<evidence type="ECO:0000256" key="12">
    <source>
        <dbReference type="ARBA" id="ARBA00047558"/>
    </source>
</evidence>
<dbReference type="SMART" id="SM00220">
    <property type="entry name" value="S_TKc"/>
    <property type="match status" value="1"/>
</dbReference>
<dbReference type="EMBL" id="BPVZ01000073">
    <property type="protein sequence ID" value="GKV26875.1"/>
    <property type="molecule type" value="Genomic_DNA"/>
</dbReference>
<evidence type="ECO:0000256" key="13">
    <source>
        <dbReference type="ARBA" id="ARBA00047951"/>
    </source>
</evidence>
<evidence type="ECO:0000259" key="15">
    <source>
        <dbReference type="PROSITE" id="PS50011"/>
    </source>
</evidence>
<accession>A0AAV5KQG6</accession>
<protein>
    <recommendedName>
        <fullName evidence="15">Protein kinase domain-containing protein</fullName>
    </recommendedName>
</protein>
<dbReference type="InterPro" id="IPR045274">
    <property type="entry name" value="WAK-like"/>
</dbReference>
<keyword evidence="6" id="KW-0808">Transferase</keyword>
<evidence type="ECO:0000256" key="9">
    <source>
        <dbReference type="ARBA" id="ARBA00023136"/>
    </source>
</evidence>
<keyword evidence="7" id="KW-0067">ATP-binding</keyword>
<evidence type="ECO:0000313" key="17">
    <source>
        <dbReference type="Proteomes" id="UP001054252"/>
    </source>
</evidence>